<dbReference type="EMBL" id="HBUE01135284">
    <property type="protein sequence ID" value="CAG6498374.1"/>
    <property type="molecule type" value="Transcribed_RNA"/>
</dbReference>
<organism evidence="1">
    <name type="scientific">Culex pipiens</name>
    <name type="common">House mosquito</name>
    <dbReference type="NCBI Taxonomy" id="7175"/>
    <lineage>
        <taxon>Eukaryota</taxon>
        <taxon>Metazoa</taxon>
        <taxon>Ecdysozoa</taxon>
        <taxon>Arthropoda</taxon>
        <taxon>Hexapoda</taxon>
        <taxon>Insecta</taxon>
        <taxon>Pterygota</taxon>
        <taxon>Neoptera</taxon>
        <taxon>Endopterygota</taxon>
        <taxon>Diptera</taxon>
        <taxon>Nematocera</taxon>
        <taxon>Culicoidea</taxon>
        <taxon>Culicidae</taxon>
        <taxon>Culicinae</taxon>
        <taxon>Culicini</taxon>
        <taxon>Culex</taxon>
        <taxon>Culex</taxon>
    </lineage>
</organism>
<evidence type="ECO:0000313" key="1">
    <source>
        <dbReference type="EMBL" id="CAG6498374.1"/>
    </source>
</evidence>
<protein>
    <submittedName>
        <fullName evidence="1">(northern house mosquito) hypothetical protein</fullName>
    </submittedName>
</protein>
<sequence length="104" mass="11227">MVATAVSGSWLGVKLIVWGSCLDFLRRLPRRLGGSSSPSSIALIQVIGVGLPWRSSLSDSAPSPPRTRSSTVSGIWLWCCIHEGSCSWLGDSSDDAFQYNVSWL</sequence>
<reference evidence="1" key="1">
    <citation type="submission" date="2021-05" db="EMBL/GenBank/DDBJ databases">
        <authorList>
            <person name="Alioto T."/>
            <person name="Alioto T."/>
            <person name="Gomez Garrido J."/>
        </authorList>
    </citation>
    <scope>NUCLEOTIDE SEQUENCE</scope>
</reference>
<name>A0A8D8G9D3_CULPI</name>
<accession>A0A8D8G9D3</accession>
<proteinExistence type="predicted"/>
<dbReference type="AlphaFoldDB" id="A0A8D8G9D3"/>
<dbReference type="EMBL" id="HBUE01135285">
    <property type="protein sequence ID" value="CAG6498375.1"/>
    <property type="molecule type" value="Transcribed_RNA"/>
</dbReference>